<feature type="region of interest" description="Disordered" evidence="1">
    <location>
        <begin position="73"/>
        <end position="105"/>
    </location>
</feature>
<gene>
    <name evidence="2" type="ORF">GMOD_00008594</name>
</gene>
<evidence type="ECO:0000313" key="2">
    <source>
        <dbReference type="EMBL" id="RMZ70932.1"/>
    </source>
</evidence>
<proteinExistence type="predicted"/>
<keyword evidence="3" id="KW-1185">Reference proteome</keyword>
<reference evidence="2 3" key="1">
    <citation type="journal article" date="2014" name="PLoS ONE">
        <title>De novo Genome Assembly of the Fungal Plant Pathogen Pyrenophora semeniperda.</title>
        <authorList>
            <person name="Soliai M.M."/>
            <person name="Meyer S.E."/>
            <person name="Udall J.A."/>
            <person name="Elzinga D.E."/>
            <person name="Hermansen R.A."/>
            <person name="Bodily P.M."/>
            <person name="Hart A.A."/>
            <person name="Coleman C.E."/>
        </authorList>
    </citation>
    <scope>NUCLEOTIDE SEQUENCE [LARGE SCALE GENOMIC DNA]</scope>
    <source>
        <strain evidence="2 3">CCB06</strain>
        <tissue evidence="2">Mycelium</tissue>
    </source>
</reference>
<organism evidence="2 3">
    <name type="scientific">Pyrenophora seminiperda CCB06</name>
    <dbReference type="NCBI Taxonomy" id="1302712"/>
    <lineage>
        <taxon>Eukaryota</taxon>
        <taxon>Fungi</taxon>
        <taxon>Dikarya</taxon>
        <taxon>Ascomycota</taxon>
        <taxon>Pezizomycotina</taxon>
        <taxon>Dothideomycetes</taxon>
        <taxon>Pleosporomycetidae</taxon>
        <taxon>Pleosporales</taxon>
        <taxon>Pleosporineae</taxon>
        <taxon>Pleosporaceae</taxon>
        <taxon>Pyrenophora</taxon>
    </lineage>
</organism>
<sequence>MHDVARGRAVWLCIVDTCSFITLIKLLELHIITLNLSLECWSHGKEAISAKTHTVDVCMSIYPLDHIPQHLRPNRLRQSDPRRKRYRLPSPHALRAYRSSEYTAK</sequence>
<dbReference type="Proteomes" id="UP000265663">
    <property type="component" value="Unassembled WGS sequence"/>
</dbReference>
<dbReference type="AlphaFoldDB" id="A0A3M7M8Y9"/>
<dbReference type="EMBL" id="KE747825">
    <property type="protein sequence ID" value="RMZ70932.1"/>
    <property type="molecule type" value="Genomic_DNA"/>
</dbReference>
<accession>A0A3M7M8Y9</accession>
<evidence type="ECO:0000256" key="1">
    <source>
        <dbReference type="SAM" id="MobiDB-lite"/>
    </source>
</evidence>
<evidence type="ECO:0000313" key="3">
    <source>
        <dbReference type="Proteomes" id="UP000265663"/>
    </source>
</evidence>
<name>A0A3M7M8Y9_9PLEO</name>
<protein>
    <submittedName>
        <fullName evidence="2">Uncharacterized protein</fullName>
    </submittedName>
</protein>